<keyword evidence="1" id="KW-0175">Coiled coil</keyword>
<dbReference type="Gene3D" id="1.10.260.40">
    <property type="entry name" value="lambda repressor-like DNA-binding domains"/>
    <property type="match status" value="1"/>
</dbReference>
<feature type="domain" description="HTH cro/C1-type" evidence="2">
    <location>
        <begin position="12"/>
        <end position="56"/>
    </location>
</feature>
<dbReference type="Proteomes" id="UP000640786">
    <property type="component" value="Unassembled WGS sequence"/>
</dbReference>
<dbReference type="RefSeq" id="WP_191697488.1">
    <property type="nucleotide sequence ID" value="NZ_JACSQO010000007.1"/>
</dbReference>
<evidence type="ECO:0000256" key="1">
    <source>
        <dbReference type="SAM" id="Coils"/>
    </source>
</evidence>
<dbReference type="Pfam" id="PF01381">
    <property type="entry name" value="HTH_3"/>
    <property type="match status" value="1"/>
</dbReference>
<keyword evidence="4" id="KW-1185">Reference proteome</keyword>
<dbReference type="InterPro" id="IPR001387">
    <property type="entry name" value="Cro/C1-type_HTH"/>
</dbReference>
<sequence length="176" mass="20391">MEKEIKSVGDYLKNYRNKNNLSISALSRMTDISRPYLSQIEDGKVPSKKTIRKLAKGMSKKTPTPSPTGDGFVIDYTEVEMLDLAGYKAWPEPGEESWEEYESQEKINKLERQIFRLEGQISRLEEEVNSYKTSIDIGNLYGKYNKIYLDRKELSKGEKYALNNFLMGLLELREDN</sequence>
<organism evidence="3 4">
    <name type="scientific">Psychrobacillus faecigallinarum</name>
    <dbReference type="NCBI Taxonomy" id="2762235"/>
    <lineage>
        <taxon>Bacteria</taxon>
        <taxon>Bacillati</taxon>
        <taxon>Bacillota</taxon>
        <taxon>Bacilli</taxon>
        <taxon>Bacillales</taxon>
        <taxon>Bacillaceae</taxon>
        <taxon>Psychrobacillus</taxon>
    </lineage>
</organism>
<dbReference type="SUPFAM" id="SSF47413">
    <property type="entry name" value="lambda repressor-like DNA-binding domains"/>
    <property type="match status" value="1"/>
</dbReference>
<dbReference type="CDD" id="cd00093">
    <property type="entry name" value="HTH_XRE"/>
    <property type="match status" value="1"/>
</dbReference>
<evidence type="ECO:0000313" key="4">
    <source>
        <dbReference type="Proteomes" id="UP000640786"/>
    </source>
</evidence>
<protein>
    <submittedName>
        <fullName evidence="3">Helix-turn-helix transcriptional regulator</fullName>
    </submittedName>
</protein>
<feature type="coiled-coil region" evidence="1">
    <location>
        <begin position="107"/>
        <end position="134"/>
    </location>
</feature>
<evidence type="ECO:0000313" key="3">
    <source>
        <dbReference type="EMBL" id="MBD7945272.1"/>
    </source>
</evidence>
<dbReference type="InterPro" id="IPR010982">
    <property type="entry name" value="Lambda_DNA-bd_dom_sf"/>
</dbReference>
<name>A0ABR8RBU8_9BACI</name>
<dbReference type="PROSITE" id="PS50943">
    <property type="entry name" value="HTH_CROC1"/>
    <property type="match status" value="1"/>
</dbReference>
<dbReference type="EMBL" id="JACSQO010000007">
    <property type="protein sequence ID" value="MBD7945272.1"/>
    <property type="molecule type" value="Genomic_DNA"/>
</dbReference>
<proteinExistence type="predicted"/>
<dbReference type="SMART" id="SM00530">
    <property type="entry name" value="HTH_XRE"/>
    <property type="match status" value="1"/>
</dbReference>
<gene>
    <name evidence="3" type="ORF">H9650_14190</name>
</gene>
<evidence type="ECO:0000259" key="2">
    <source>
        <dbReference type="PROSITE" id="PS50943"/>
    </source>
</evidence>
<accession>A0ABR8RBU8</accession>
<reference evidence="3 4" key="1">
    <citation type="submission" date="2020-08" db="EMBL/GenBank/DDBJ databases">
        <title>A Genomic Blueprint of the Chicken Gut Microbiome.</title>
        <authorList>
            <person name="Gilroy R."/>
            <person name="Ravi A."/>
            <person name="Getino M."/>
            <person name="Pursley I."/>
            <person name="Horton D.L."/>
            <person name="Alikhan N.-F."/>
            <person name="Baker D."/>
            <person name="Gharbi K."/>
            <person name="Hall N."/>
            <person name="Watson M."/>
            <person name="Adriaenssens E.M."/>
            <person name="Foster-Nyarko E."/>
            <person name="Jarju S."/>
            <person name="Secka A."/>
            <person name="Antonio M."/>
            <person name="Oren A."/>
            <person name="Chaudhuri R."/>
            <person name="La Ragione R.M."/>
            <person name="Hildebrand F."/>
            <person name="Pallen M.J."/>
        </authorList>
    </citation>
    <scope>NUCLEOTIDE SEQUENCE [LARGE SCALE GENOMIC DNA]</scope>
    <source>
        <strain evidence="3 4">Sa2BUA9</strain>
    </source>
</reference>
<comment type="caution">
    <text evidence="3">The sequence shown here is derived from an EMBL/GenBank/DDBJ whole genome shotgun (WGS) entry which is preliminary data.</text>
</comment>